<dbReference type="Gene3D" id="1.25.40.10">
    <property type="entry name" value="Tetratricopeptide repeat domain"/>
    <property type="match status" value="1"/>
</dbReference>
<organism evidence="2">
    <name type="scientific">Coccolithus braarudii</name>
    <dbReference type="NCBI Taxonomy" id="221442"/>
    <lineage>
        <taxon>Eukaryota</taxon>
        <taxon>Haptista</taxon>
        <taxon>Haptophyta</taxon>
        <taxon>Prymnesiophyceae</taxon>
        <taxon>Coccolithales</taxon>
        <taxon>Coccolithaceae</taxon>
        <taxon>Coccolithus</taxon>
    </lineage>
</organism>
<protein>
    <submittedName>
        <fullName evidence="2">Uncharacterized protein</fullName>
    </submittedName>
</protein>
<dbReference type="SUPFAM" id="SSF48452">
    <property type="entry name" value="TPR-like"/>
    <property type="match status" value="1"/>
</dbReference>
<name>A0A7S0L2Q0_9EUKA</name>
<dbReference type="AlphaFoldDB" id="A0A7S0L2Q0"/>
<evidence type="ECO:0000313" key="2">
    <source>
        <dbReference type="EMBL" id="CAD8600185.1"/>
    </source>
</evidence>
<feature type="signal peptide" evidence="1">
    <location>
        <begin position="1"/>
        <end position="22"/>
    </location>
</feature>
<dbReference type="EMBL" id="HBEY01007212">
    <property type="protein sequence ID" value="CAD8600185.1"/>
    <property type="molecule type" value="Transcribed_RNA"/>
</dbReference>
<dbReference type="InterPro" id="IPR011990">
    <property type="entry name" value="TPR-like_helical_dom_sf"/>
</dbReference>
<gene>
    <name evidence="2" type="ORF">CPEL01642_LOCUS3515</name>
</gene>
<sequence>MLPILPVVVHAWLAAPQLGTYAAPRGCVRSRATPKMCAELPASAVEPRGPQPVPPTSYDEAEARGFELYQTGEFERAIRMFELAQTLPGAGSDYVRQKQSGMIGSATAPPNPRGLKLERFATAEQKLIAQYNIACCYSGMGDGRRALELLETYLQQVRNPLDQLNEMIVDADFASIRTELLQLRGQLKEQEKPPGLFGLPFGNPMRDLAAQVGVEWKD</sequence>
<accession>A0A7S0L2Q0</accession>
<evidence type="ECO:0000256" key="1">
    <source>
        <dbReference type="SAM" id="SignalP"/>
    </source>
</evidence>
<proteinExistence type="predicted"/>
<feature type="chain" id="PRO_5030548532" evidence="1">
    <location>
        <begin position="23"/>
        <end position="218"/>
    </location>
</feature>
<reference evidence="2" key="1">
    <citation type="submission" date="2021-01" db="EMBL/GenBank/DDBJ databases">
        <authorList>
            <person name="Corre E."/>
            <person name="Pelletier E."/>
            <person name="Niang G."/>
            <person name="Scheremetjew M."/>
            <person name="Finn R."/>
            <person name="Kale V."/>
            <person name="Holt S."/>
            <person name="Cochrane G."/>
            <person name="Meng A."/>
            <person name="Brown T."/>
            <person name="Cohen L."/>
        </authorList>
    </citation>
    <scope>NUCLEOTIDE SEQUENCE</scope>
    <source>
        <strain evidence="2">PLY182g</strain>
    </source>
</reference>
<keyword evidence="1" id="KW-0732">Signal</keyword>